<protein>
    <submittedName>
        <fullName evidence="10">General L-amino acid transport system permease protein</fullName>
    </submittedName>
</protein>
<dbReference type="Gene3D" id="1.10.3720.10">
    <property type="entry name" value="MetI-like"/>
    <property type="match status" value="1"/>
</dbReference>
<feature type="transmembrane region" description="Helical" evidence="8">
    <location>
        <begin position="284"/>
        <end position="305"/>
    </location>
</feature>
<dbReference type="InterPro" id="IPR010065">
    <property type="entry name" value="AA_ABC_transptr_permease_3TM"/>
</dbReference>
<dbReference type="PANTHER" id="PTHR30614">
    <property type="entry name" value="MEMBRANE COMPONENT OF AMINO ACID ABC TRANSPORTER"/>
    <property type="match status" value="1"/>
</dbReference>
<evidence type="ECO:0000256" key="5">
    <source>
        <dbReference type="ARBA" id="ARBA00022692"/>
    </source>
</evidence>
<comment type="caution">
    <text evidence="10">The sequence shown here is derived from an EMBL/GenBank/DDBJ whole genome shotgun (WGS) entry which is preliminary data.</text>
</comment>
<keyword evidence="4" id="KW-1003">Cell membrane</keyword>
<evidence type="ECO:0000256" key="1">
    <source>
        <dbReference type="ARBA" id="ARBA00004429"/>
    </source>
</evidence>
<proteinExistence type="inferred from homology"/>
<organism evidence="10 11">
    <name type="scientific">Bosea robiniae</name>
    <dbReference type="NCBI Taxonomy" id="1036780"/>
    <lineage>
        <taxon>Bacteria</taxon>
        <taxon>Pseudomonadati</taxon>
        <taxon>Pseudomonadota</taxon>
        <taxon>Alphaproteobacteria</taxon>
        <taxon>Hyphomicrobiales</taxon>
        <taxon>Boseaceae</taxon>
        <taxon>Bosea</taxon>
    </lineage>
</organism>
<gene>
    <name evidence="10" type="ORF">SAMN05421844_101159</name>
</gene>
<dbReference type="PANTHER" id="PTHR30614:SF41">
    <property type="entry name" value="INNER MEMBRANE AMINO-ACID ABC TRANSPORTER PERMEASE PROTEIN YHDY"/>
    <property type="match status" value="1"/>
</dbReference>
<dbReference type="PROSITE" id="PS50928">
    <property type="entry name" value="ABC_TM1"/>
    <property type="match status" value="1"/>
</dbReference>
<keyword evidence="6 8" id="KW-1133">Transmembrane helix</keyword>
<evidence type="ECO:0000256" key="7">
    <source>
        <dbReference type="ARBA" id="ARBA00023136"/>
    </source>
</evidence>
<evidence type="ECO:0000256" key="6">
    <source>
        <dbReference type="ARBA" id="ARBA00022989"/>
    </source>
</evidence>
<keyword evidence="3 8" id="KW-0813">Transport</keyword>
<feature type="domain" description="ABC transmembrane type-1" evidence="9">
    <location>
        <begin position="250"/>
        <end position="446"/>
    </location>
</feature>
<dbReference type="EMBL" id="FNBZ01000001">
    <property type="protein sequence ID" value="SDF24753.1"/>
    <property type="molecule type" value="Genomic_DNA"/>
</dbReference>
<evidence type="ECO:0000256" key="3">
    <source>
        <dbReference type="ARBA" id="ARBA00022448"/>
    </source>
</evidence>
<comment type="similarity">
    <text evidence="2">Belongs to the binding-protein-dependent transport system permease family. HisMQ subfamily.</text>
</comment>
<dbReference type="Proteomes" id="UP000199468">
    <property type="component" value="Unassembled WGS sequence"/>
</dbReference>
<dbReference type="InterPro" id="IPR035906">
    <property type="entry name" value="MetI-like_sf"/>
</dbReference>
<dbReference type="InterPro" id="IPR000515">
    <property type="entry name" value="MetI-like"/>
</dbReference>
<dbReference type="NCBIfam" id="TIGR01726">
    <property type="entry name" value="HEQRo_perm_3TM"/>
    <property type="match status" value="1"/>
</dbReference>
<feature type="transmembrane region" description="Helical" evidence="8">
    <location>
        <begin position="428"/>
        <end position="449"/>
    </location>
</feature>
<comment type="subcellular location">
    <subcellularLocation>
        <location evidence="1">Cell inner membrane</location>
        <topology evidence="1">Multi-pass membrane protein</topology>
    </subcellularLocation>
    <subcellularLocation>
        <location evidence="8">Cell membrane</location>
        <topology evidence="8">Multi-pass membrane protein</topology>
    </subcellularLocation>
</comment>
<evidence type="ECO:0000256" key="4">
    <source>
        <dbReference type="ARBA" id="ARBA00022475"/>
    </source>
</evidence>
<dbReference type="CDD" id="cd06261">
    <property type="entry name" value="TM_PBP2"/>
    <property type="match status" value="1"/>
</dbReference>
<evidence type="ECO:0000259" key="9">
    <source>
        <dbReference type="PROSITE" id="PS50928"/>
    </source>
</evidence>
<name>A0ABY0NCT5_9HYPH</name>
<dbReference type="InterPro" id="IPR043429">
    <property type="entry name" value="ArtM/GltK/GlnP/TcyL/YhdX-like"/>
</dbReference>
<keyword evidence="5 8" id="KW-0812">Transmembrane</keyword>
<keyword evidence="7 8" id="KW-0472">Membrane</keyword>
<evidence type="ECO:0000313" key="11">
    <source>
        <dbReference type="Proteomes" id="UP000199468"/>
    </source>
</evidence>
<feature type="transmembrane region" description="Helical" evidence="8">
    <location>
        <begin position="219"/>
        <end position="239"/>
    </location>
</feature>
<feature type="transmembrane region" description="Helical" evidence="8">
    <location>
        <begin position="115"/>
        <end position="134"/>
    </location>
</feature>
<dbReference type="RefSeq" id="WP_091855433.1">
    <property type="nucleotide sequence ID" value="NZ_FNBZ01000001.1"/>
</dbReference>
<evidence type="ECO:0000256" key="8">
    <source>
        <dbReference type="RuleBase" id="RU363032"/>
    </source>
</evidence>
<feature type="transmembrane region" description="Helical" evidence="8">
    <location>
        <begin position="167"/>
        <end position="185"/>
    </location>
</feature>
<feature type="transmembrane region" description="Helical" evidence="8">
    <location>
        <begin position="141"/>
        <end position="161"/>
    </location>
</feature>
<reference evidence="10 11" key="1">
    <citation type="submission" date="2016-10" db="EMBL/GenBank/DDBJ databases">
        <authorList>
            <person name="Varghese N."/>
            <person name="Submissions S."/>
        </authorList>
    </citation>
    <scope>NUCLEOTIDE SEQUENCE [LARGE SCALE GENOMIC DNA]</scope>
    <source>
        <strain evidence="10 11">DSM 26672</strain>
    </source>
</reference>
<feature type="transmembrane region" description="Helical" evidence="8">
    <location>
        <begin position="245"/>
        <end position="272"/>
    </location>
</feature>
<sequence>MTDATTENAPYAFVRRETLEQEPAPLSVAGPLAWIRTNLFSSPLNIILTLLCVWLVIDTVPGMIRFYFLDAVWTGANRDACLADKVGRPVGACWAYIADRTQYFIYGSYPVAERWRVNIVFAMFALGVVWLLWNKMPLKKVGFFFFFVIMPASAFILLLGGERAESFLRFLILVTFALAVLYLVLSFAPGLMKFWIGEGQLAVEEAMPAWQRFYRPKRLILMSLVVFGLLAVLADRIGLPRVDTGLWGGMTVTFLISAVGIVFSLPLGVLLALGRRSKLPAIQLLSVIFIEFVRGVPLITVLFMANTMLPLFVPQEYSPDRLLRPLIGVALFAAAYMAEVVRGGLQAMPKGQYEGAMSLGLGYWQMMRLIILPQALRIVIPGIVNTFIGLFKDTTLVTIVGIFDFLRTIEATLIDPTWATPTTRSTGYAFAAIFYFLCCWGMSRYSIAVEKRLAAGQKR</sequence>
<evidence type="ECO:0000313" key="10">
    <source>
        <dbReference type="EMBL" id="SDF24753.1"/>
    </source>
</evidence>
<keyword evidence="11" id="KW-1185">Reference proteome</keyword>
<accession>A0ABY0NCT5</accession>
<feature type="transmembrane region" description="Helical" evidence="8">
    <location>
        <begin position="325"/>
        <end position="345"/>
    </location>
</feature>
<feature type="transmembrane region" description="Helical" evidence="8">
    <location>
        <begin position="366"/>
        <end position="388"/>
    </location>
</feature>
<dbReference type="SUPFAM" id="SSF161098">
    <property type="entry name" value="MetI-like"/>
    <property type="match status" value="1"/>
</dbReference>
<feature type="transmembrane region" description="Helical" evidence="8">
    <location>
        <begin position="46"/>
        <end position="68"/>
    </location>
</feature>
<evidence type="ECO:0000256" key="2">
    <source>
        <dbReference type="ARBA" id="ARBA00010072"/>
    </source>
</evidence>
<dbReference type="Pfam" id="PF00528">
    <property type="entry name" value="BPD_transp_1"/>
    <property type="match status" value="1"/>
</dbReference>